<dbReference type="FunFam" id="3.30.63.10:FF:000002">
    <property type="entry name" value="Guanylate kinase 1"/>
    <property type="match status" value="1"/>
</dbReference>
<dbReference type="SMART" id="SM00072">
    <property type="entry name" value="GuKc"/>
    <property type="match status" value="1"/>
</dbReference>
<dbReference type="Gene3D" id="3.40.50.300">
    <property type="entry name" value="P-loop containing nucleotide triphosphate hydrolases"/>
    <property type="match status" value="1"/>
</dbReference>
<comment type="catalytic activity">
    <reaction evidence="9">
        <text>GMP + ATP = GDP + ADP</text>
        <dbReference type="Rhea" id="RHEA:20780"/>
        <dbReference type="ChEBI" id="CHEBI:30616"/>
        <dbReference type="ChEBI" id="CHEBI:58115"/>
        <dbReference type="ChEBI" id="CHEBI:58189"/>
        <dbReference type="ChEBI" id="CHEBI:456216"/>
        <dbReference type="EC" id="2.7.4.8"/>
    </reaction>
</comment>
<dbReference type="GO" id="GO:0005829">
    <property type="term" value="C:cytosol"/>
    <property type="evidence" value="ECO:0007669"/>
    <property type="project" value="TreeGrafter"/>
</dbReference>
<feature type="binding site" evidence="9">
    <location>
        <begin position="14"/>
        <end position="21"/>
    </location>
    <ligand>
        <name>ATP</name>
        <dbReference type="ChEBI" id="CHEBI:30616"/>
    </ligand>
</feature>
<dbReference type="SUPFAM" id="SSF52540">
    <property type="entry name" value="P-loop containing nucleoside triphosphate hydrolases"/>
    <property type="match status" value="1"/>
</dbReference>
<evidence type="ECO:0000256" key="8">
    <source>
        <dbReference type="ARBA" id="ARBA00030128"/>
    </source>
</evidence>
<dbReference type="HAMAP" id="MF_00328">
    <property type="entry name" value="Guanylate_kinase"/>
    <property type="match status" value="1"/>
</dbReference>
<name>A0A2U3JVA9_9BACT</name>
<comment type="subcellular location">
    <subcellularLocation>
        <location evidence="9">Cytoplasm</location>
    </subcellularLocation>
</comment>
<dbReference type="AlphaFoldDB" id="A0A2U3JVA9"/>
<evidence type="ECO:0000256" key="6">
    <source>
        <dbReference type="ARBA" id="ARBA00022777"/>
    </source>
</evidence>
<organism evidence="11 12">
    <name type="scientific">Candidatus Sulfotelmatobacter kueseliae</name>
    <dbReference type="NCBI Taxonomy" id="2042962"/>
    <lineage>
        <taxon>Bacteria</taxon>
        <taxon>Pseudomonadati</taxon>
        <taxon>Acidobacteriota</taxon>
        <taxon>Terriglobia</taxon>
        <taxon>Terriglobales</taxon>
        <taxon>Candidatus Korobacteraceae</taxon>
        <taxon>Candidatus Sulfotelmatobacter</taxon>
    </lineage>
</organism>
<dbReference type="NCBIfam" id="TIGR03263">
    <property type="entry name" value="guanyl_kin"/>
    <property type="match status" value="1"/>
</dbReference>
<evidence type="ECO:0000256" key="7">
    <source>
        <dbReference type="ARBA" id="ARBA00022840"/>
    </source>
</evidence>
<evidence type="ECO:0000256" key="9">
    <source>
        <dbReference type="HAMAP-Rule" id="MF_00328"/>
    </source>
</evidence>
<dbReference type="InterPro" id="IPR027417">
    <property type="entry name" value="P-loop_NTPase"/>
</dbReference>
<keyword evidence="6 9" id="KW-0418">Kinase</keyword>
<dbReference type="Proteomes" id="UP000238701">
    <property type="component" value="Unassembled WGS sequence"/>
</dbReference>
<dbReference type="CDD" id="cd00071">
    <property type="entry name" value="GMPK"/>
    <property type="match status" value="1"/>
</dbReference>
<evidence type="ECO:0000256" key="5">
    <source>
        <dbReference type="ARBA" id="ARBA00022741"/>
    </source>
</evidence>
<comment type="similarity">
    <text evidence="1 9">Belongs to the guanylate kinase family.</text>
</comment>
<evidence type="ECO:0000256" key="3">
    <source>
        <dbReference type="ARBA" id="ARBA00016296"/>
    </source>
</evidence>
<evidence type="ECO:0000313" key="12">
    <source>
        <dbReference type="Proteomes" id="UP000238701"/>
    </source>
</evidence>
<evidence type="ECO:0000256" key="1">
    <source>
        <dbReference type="ARBA" id="ARBA00005790"/>
    </source>
</evidence>
<dbReference type="OrthoDB" id="9808150at2"/>
<dbReference type="EC" id="2.7.4.8" evidence="2 9"/>
<dbReference type="InterPro" id="IPR008145">
    <property type="entry name" value="GK/Ca_channel_bsu"/>
</dbReference>
<keyword evidence="9" id="KW-0963">Cytoplasm</keyword>
<dbReference type="Pfam" id="PF00625">
    <property type="entry name" value="Guanylate_kin"/>
    <property type="match status" value="1"/>
</dbReference>
<sequence length="234" mass="26862">MIPARKPILYIISAPSGSGKSTLVNELLKLVPALDFSISYTTRAPRGSEQNGKQYHFVPRTEFEQMIRADEFLEHANVFGNYYGTARRFLKEAEQKGHDLLLDIDVQGAAQIKKKLPEAVSIFVLPPDRKTLEWRLRKRSEDVEEVIQRRLVTASREIENYDKYNYILINDVLEKSVESLQDIVLAERFGRPGRPLTESEKQIVERAERCRLANVKDRLGPILESFRKPPPAAQ</sequence>
<accession>A0A2U3JVA9</accession>
<dbReference type="GO" id="GO:0005524">
    <property type="term" value="F:ATP binding"/>
    <property type="evidence" value="ECO:0007669"/>
    <property type="project" value="UniProtKB-UniRule"/>
</dbReference>
<keyword evidence="4 9" id="KW-0808">Transferase</keyword>
<gene>
    <name evidence="9 11" type="primary">gmk</name>
    <name evidence="11" type="ORF">SBA1_10021</name>
</gene>
<evidence type="ECO:0000313" key="11">
    <source>
        <dbReference type="EMBL" id="SPF31299.1"/>
    </source>
</evidence>
<reference evidence="12" key="1">
    <citation type="submission" date="2018-02" db="EMBL/GenBank/DDBJ databases">
        <authorList>
            <person name="Hausmann B."/>
        </authorList>
    </citation>
    <scope>NUCLEOTIDE SEQUENCE [LARGE SCALE GENOMIC DNA]</scope>
    <source>
        <strain evidence="12">Peat soil MAG SbA1</strain>
    </source>
</reference>
<dbReference type="EMBL" id="OMOD01000001">
    <property type="protein sequence ID" value="SPF31299.1"/>
    <property type="molecule type" value="Genomic_DNA"/>
</dbReference>
<feature type="domain" description="Guanylate kinase-like" evidence="10">
    <location>
        <begin position="7"/>
        <end position="185"/>
    </location>
</feature>
<evidence type="ECO:0000259" key="10">
    <source>
        <dbReference type="PROSITE" id="PS50052"/>
    </source>
</evidence>
<dbReference type="PROSITE" id="PS00856">
    <property type="entry name" value="GUANYLATE_KINASE_1"/>
    <property type="match status" value="1"/>
</dbReference>
<evidence type="ECO:0000256" key="2">
    <source>
        <dbReference type="ARBA" id="ARBA00012961"/>
    </source>
</evidence>
<keyword evidence="7 9" id="KW-0067">ATP-binding</keyword>
<dbReference type="PANTHER" id="PTHR23117">
    <property type="entry name" value="GUANYLATE KINASE-RELATED"/>
    <property type="match status" value="1"/>
</dbReference>
<dbReference type="InterPro" id="IPR017665">
    <property type="entry name" value="Guanylate_kinase"/>
</dbReference>
<evidence type="ECO:0000256" key="4">
    <source>
        <dbReference type="ARBA" id="ARBA00022679"/>
    </source>
</evidence>
<keyword evidence="5 9" id="KW-0547">Nucleotide-binding</keyword>
<comment type="function">
    <text evidence="9">Essential for recycling GMP and indirectly, cGMP.</text>
</comment>
<dbReference type="PANTHER" id="PTHR23117:SF13">
    <property type="entry name" value="GUANYLATE KINASE"/>
    <property type="match status" value="1"/>
</dbReference>
<proteinExistence type="inferred from homology"/>
<dbReference type="PROSITE" id="PS50052">
    <property type="entry name" value="GUANYLATE_KINASE_2"/>
    <property type="match status" value="1"/>
</dbReference>
<dbReference type="InterPro" id="IPR020590">
    <property type="entry name" value="Guanylate_kinase_CS"/>
</dbReference>
<dbReference type="Gene3D" id="3.30.63.10">
    <property type="entry name" value="Guanylate Kinase phosphate binding domain"/>
    <property type="match status" value="1"/>
</dbReference>
<dbReference type="InterPro" id="IPR008144">
    <property type="entry name" value="Guanylate_kin-like_dom"/>
</dbReference>
<protein>
    <recommendedName>
        <fullName evidence="3 9">Guanylate kinase</fullName>
        <ecNumber evidence="2 9">2.7.4.8</ecNumber>
    </recommendedName>
    <alternativeName>
        <fullName evidence="8 9">GMP kinase</fullName>
    </alternativeName>
</protein>
<dbReference type="GO" id="GO:0004385">
    <property type="term" value="F:GMP kinase activity"/>
    <property type="evidence" value="ECO:0007669"/>
    <property type="project" value="UniProtKB-UniRule"/>
</dbReference>